<dbReference type="EMBL" id="KZ824550">
    <property type="protein sequence ID" value="RAK88512.1"/>
    <property type="molecule type" value="Genomic_DNA"/>
</dbReference>
<keyword evidence="2" id="KW-1185">Reference proteome</keyword>
<organism evidence="1 2">
    <name type="scientific">Aspergillus costaricaensis CBS 115574</name>
    <dbReference type="NCBI Taxonomy" id="1448317"/>
    <lineage>
        <taxon>Eukaryota</taxon>
        <taxon>Fungi</taxon>
        <taxon>Dikarya</taxon>
        <taxon>Ascomycota</taxon>
        <taxon>Pezizomycotina</taxon>
        <taxon>Eurotiomycetes</taxon>
        <taxon>Eurotiomycetidae</taxon>
        <taxon>Eurotiales</taxon>
        <taxon>Aspergillaceae</taxon>
        <taxon>Aspergillus</taxon>
        <taxon>Aspergillus subgen. Circumdati</taxon>
    </lineage>
</organism>
<accession>A0ACD1IE53</accession>
<sequence length="116" mass="12344">MGLPVRAGASATYHNNNHAYGDGGAKHTLPRRAGKWSITWDEIALSPKLYLAWKRQGLEAPLKAGGTHPSSPPSSNHPGPPPSPRVSRSPRLWKNAVAYAIIVAGVVACEAGYAWP</sequence>
<name>A0ACD1IE53_9EURO</name>
<dbReference type="Proteomes" id="UP000249748">
    <property type="component" value="Unassembled WGS sequence"/>
</dbReference>
<evidence type="ECO:0000313" key="1">
    <source>
        <dbReference type="EMBL" id="RAK88512.1"/>
    </source>
</evidence>
<gene>
    <name evidence="1" type="ORF">BO79DRAFT_255175</name>
</gene>
<proteinExistence type="predicted"/>
<evidence type="ECO:0000313" key="2">
    <source>
        <dbReference type="Proteomes" id="UP000249748"/>
    </source>
</evidence>
<reference evidence="1" key="1">
    <citation type="submission" date="2018-02" db="EMBL/GenBank/DDBJ databases">
        <title>The genomes of Aspergillus section Nigri reveals drivers in fungal speciation.</title>
        <authorList>
            <consortium name="DOE Joint Genome Institute"/>
            <person name="Vesth T.C."/>
            <person name="Nybo J."/>
            <person name="Theobald S."/>
            <person name="Brandl J."/>
            <person name="Frisvad J.C."/>
            <person name="Nielsen K.F."/>
            <person name="Lyhne E.K."/>
            <person name="Kogle M.E."/>
            <person name="Kuo A."/>
            <person name="Riley R."/>
            <person name="Clum A."/>
            <person name="Nolan M."/>
            <person name="Lipzen A."/>
            <person name="Salamov A."/>
            <person name="Henrissat B."/>
            <person name="Wiebenga A."/>
            <person name="De vries R.P."/>
            <person name="Grigoriev I.V."/>
            <person name="Mortensen U.H."/>
            <person name="Andersen M.R."/>
            <person name="Baker S.E."/>
        </authorList>
    </citation>
    <scope>NUCLEOTIDE SEQUENCE</scope>
    <source>
        <strain evidence="1">CBS 115574</strain>
    </source>
</reference>
<protein>
    <submittedName>
        <fullName evidence="1">Uncharacterized protein</fullName>
    </submittedName>
</protein>